<dbReference type="InterPro" id="IPR053150">
    <property type="entry name" value="Teicoplanin_resist-assoc"/>
</dbReference>
<feature type="transmembrane region" description="Helical" evidence="5">
    <location>
        <begin position="184"/>
        <end position="206"/>
    </location>
</feature>
<evidence type="ECO:0000256" key="3">
    <source>
        <dbReference type="ARBA" id="ARBA00022989"/>
    </source>
</evidence>
<dbReference type="PANTHER" id="PTHR36834:SF1">
    <property type="entry name" value="INTEGRAL MEMBRANE PROTEIN"/>
    <property type="match status" value="1"/>
</dbReference>
<feature type="domain" description="VanZ-like" evidence="6">
    <location>
        <begin position="60"/>
        <end position="198"/>
    </location>
</feature>
<sequence>MAGTHPGYSRPVVTTYLLPVTTAVALFPLVALVIMIPAAVVSYRRRGRAGGRTAVVFYAFVFYLLAIAMQTVVPLPDGSAYCSAPSYASSPQLRPFYFVEVVAQRAHGHWGPLALLHNPAVWTTALNVVMLAPLGIFLRYANRMRFLPAVLIGFGVSLFFELTQLTGLWFVYPCPYRLFSVDDMILNTAGAAAGWLLAGPLMRILPELDHERDRRRFAAKVTVTRRLFALVTDLAAFTVLLAFVFGLLTLFGESLEHRRTLIVILGLVWFVLVPTLTGSTFGKRAMLLRVRRVSGRRAGPVSLAVRNTILLSPLWLLWLLLGLDWNLRAHPEQLLVPIGLLVAVLVVVVWSPLAVLLDAEHRAPYERLTGTVNTAIVPAERSEPEPKEPVGSSA</sequence>
<dbReference type="EMBL" id="BNAV01000006">
    <property type="protein sequence ID" value="GHF66230.1"/>
    <property type="molecule type" value="Genomic_DNA"/>
</dbReference>
<dbReference type="Pfam" id="PF04892">
    <property type="entry name" value="VanZ"/>
    <property type="match status" value="1"/>
</dbReference>
<feature type="transmembrane region" description="Helical" evidence="5">
    <location>
        <begin position="335"/>
        <end position="357"/>
    </location>
</feature>
<accession>A0A8H9IUI2</accession>
<feature type="domain" description="RDD" evidence="7">
    <location>
        <begin position="222"/>
        <end position="323"/>
    </location>
</feature>
<feature type="transmembrane region" description="Helical" evidence="5">
    <location>
        <begin position="120"/>
        <end position="138"/>
    </location>
</feature>
<feature type="transmembrane region" description="Helical" evidence="5">
    <location>
        <begin position="55"/>
        <end position="73"/>
    </location>
</feature>
<reference evidence="8" key="2">
    <citation type="submission" date="2020-09" db="EMBL/GenBank/DDBJ databases">
        <authorList>
            <person name="Sun Q."/>
            <person name="Zhou Y."/>
        </authorList>
    </citation>
    <scope>NUCLEOTIDE SEQUENCE</scope>
    <source>
        <strain evidence="8">CGMCC 4.7679</strain>
    </source>
</reference>
<organism evidence="8 9">
    <name type="scientific">Amycolatopsis bartoniae</name>
    <dbReference type="NCBI Taxonomy" id="941986"/>
    <lineage>
        <taxon>Bacteria</taxon>
        <taxon>Bacillati</taxon>
        <taxon>Actinomycetota</taxon>
        <taxon>Actinomycetes</taxon>
        <taxon>Pseudonocardiales</taxon>
        <taxon>Pseudonocardiaceae</taxon>
        <taxon>Amycolatopsis</taxon>
    </lineage>
</organism>
<feature type="transmembrane region" description="Helical" evidence="5">
    <location>
        <begin position="303"/>
        <end position="323"/>
    </location>
</feature>
<dbReference type="RefSeq" id="WP_229881005.1">
    <property type="nucleotide sequence ID" value="NZ_BNAV01000006.1"/>
</dbReference>
<dbReference type="InterPro" id="IPR006976">
    <property type="entry name" value="VanZ-like"/>
</dbReference>
<keyword evidence="4 5" id="KW-0472">Membrane</keyword>
<feature type="transmembrane region" description="Helical" evidence="5">
    <location>
        <begin position="227"/>
        <end position="248"/>
    </location>
</feature>
<keyword evidence="3 5" id="KW-1133">Transmembrane helix</keyword>
<dbReference type="GO" id="GO:0016020">
    <property type="term" value="C:membrane"/>
    <property type="evidence" value="ECO:0007669"/>
    <property type="project" value="UniProtKB-SubCell"/>
</dbReference>
<feature type="transmembrane region" description="Helical" evidence="5">
    <location>
        <begin position="16"/>
        <end position="43"/>
    </location>
</feature>
<gene>
    <name evidence="8" type="ORF">GCM10017566_44990</name>
</gene>
<dbReference type="Pfam" id="PF06271">
    <property type="entry name" value="RDD"/>
    <property type="match status" value="1"/>
</dbReference>
<evidence type="ECO:0000313" key="9">
    <source>
        <dbReference type="Proteomes" id="UP000658656"/>
    </source>
</evidence>
<evidence type="ECO:0000256" key="1">
    <source>
        <dbReference type="ARBA" id="ARBA00004141"/>
    </source>
</evidence>
<dbReference type="PANTHER" id="PTHR36834">
    <property type="entry name" value="MEMBRANE PROTEIN-RELATED"/>
    <property type="match status" value="1"/>
</dbReference>
<keyword evidence="2 5" id="KW-0812">Transmembrane</keyword>
<name>A0A8H9IUI2_9PSEU</name>
<evidence type="ECO:0000256" key="2">
    <source>
        <dbReference type="ARBA" id="ARBA00022692"/>
    </source>
</evidence>
<protein>
    <submittedName>
        <fullName evidence="8">Teicoplanin resistance protein VanZ</fullName>
    </submittedName>
</protein>
<dbReference type="InterPro" id="IPR010432">
    <property type="entry name" value="RDD"/>
</dbReference>
<comment type="caution">
    <text evidence="8">The sequence shown here is derived from an EMBL/GenBank/DDBJ whole genome shotgun (WGS) entry which is preliminary data.</text>
</comment>
<evidence type="ECO:0000259" key="7">
    <source>
        <dbReference type="Pfam" id="PF06271"/>
    </source>
</evidence>
<evidence type="ECO:0000313" key="8">
    <source>
        <dbReference type="EMBL" id="GHF66230.1"/>
    </source>
</evidence>
<evidence type="ECO:0000256" key="5">
    <source>
        <dbReference type="SAM" id="Phobius"/>
    </source>
</evidence>
<proteinExistence type="predicted"/>
<feature type="transmembrane region" description="Helical" evidence="5">
    <location>
        <begin position="150"/>
        <end position="172"/>
    </location>
</feature>
<evidence type="ECO:0000256" key="4">
    <source>
        <dbReference type="ARBA" id="ARBA00023136"/>
    </source>
</evidence>
<dbReference type="AlphaFoldDB" id="A0A8H9IUI2"/>
<dbReference type="Proteomes" id="UP000658656">
    <property type="component" value="Unassembled WGS sequence"/>
</dbReference>
<evidence type="ECO:0000259" key="6">
    <source>
        <dbReference type="Pfam" id="PF04892"/>
    </source>
</evidence>
<keyword evidence="9" id="KW-1185">Reference proteome</keyword>
<reference evidence="8" key="1">
    <citation type="journal article" date="2014" name="Int. J. Syst. Evol. Microbiol.">
        <title>Complete genome sequence of Corynebacterium casei LMG S-19264T (=DSM 44701T), isolated from a smear-ripened cheese.</title>
        <authorList>
            <consortium name="US DOE Joint Genome Institute (JGI-PGF)"/>
            <person name="Walter F."/>
            <person name="Albersmeier A."/>
            <person name="Kalinowski J."/>
            <person name="Ruckert C."/>
        </authorList>
    </citation>
    <scope>NUCLEOTIDE SEQUENCE</scope>
    <source>
        <strain evidence="8">CGMCC 4.7679</strain>
    </source>
</reference>
<comment type="subcellular location">
    <subcellularLocation>
        <location evidence="1">Membrane</location>
        <topology evidence="1">Multi-pass membrane protein</topology>
    </subcellularLocation>
</comment>
<feature type="transmembrane region" description="Helical" evidence="5">
    <location>
        <begin position="260"/>
        <end position="282"/>
    </location>
</feature>